<dbReference type="InterPro" id="IPR006015">
    <property type="entry name" value="Universal_stress_UspA"/>
</dbReference>
<keyword evidence="4" id="KW-1185">Reference proteome</keyword>
<dbReference type="PRINTS" id="PR01438">
    <property type="entry name" value="UNVRSLSTRESS"/>
</dbReference>
<evidence type="ECO:0000313" key="3">
    <source>
        <dbReference type="EMBL" id="MFC5727822.1"/>
    </source>
</evidence>
<dbReference type="Proteomes" id="UP001596072">
    <property type="component" value="Unassembled WGS sequence"/>
</dbReference>
<dbReference type="CDD" id="cd00293">
    <property type="entry name" value="USP-like"/>
    <property type="match status" value="1"/>
</dbReference>
<accession>A0ABW0ZCN0</accession>
<evidence type="ECO:0000256" key="1">
    <source>
        <dbReference type="ARBA" id="ARBA00008791"/>
    </source>
</evidence>
<dbReference type="Pfam" id="PF00582">
    <property type="entry name" value="Usp"/>
    <property type="match status" value="1"/>
</dbReference>
<sequence>MSTSNPLQPRCVVAVFSPDEYGRAAVLNGETIARATGARLVVVNVTRGDSLVDTRYAHEDEVTAMLDRMAAEGLEVEVHREVVPDIAEAVLEAATQAGADLIIVGVRRRSPVGKLLLGSIAQRVILEAACPVLAVKPAV</sequence>
<evidence type="ECO:0000259" key="2">
    <source>
        <dbReference type="Pfam" id="PF00582"/>
    </source>
</evidence>
<dbReference type="InterPro" id="IPR006016">
    <property type="entry name" value="UspA"/>
</dbReference>
<organism evidence="3 4">
    <name type="scientific">Nocardioides vastitatis</name>
    <dbReference type="NCBI Taxonomy" id="2568655"/>
    <lineage>
        <taxon>Bacteria</taxon>
        <taxon>Bacillati</taxon>
        <taxon>Actinomycetota</taxon>
        <taxon>Actinomycetes</taxon>
        <taxon>Propionibacteriales</taxon>
        <taxon>Nocardioidaceae</taxon>
        <taxon>Nocardioides</taxon>
    </lineage>
</organism>
<evidence type="ECO:0000313" key="4">
    <source>
        <dbReference type="Proteomes" id="UP001596072"/>
    </source>
</evidence>
<dbReference type="EMBL" id="JBHSNS010000001">
    <property type="protein sequence ID" value="MFC5727822.1"/>
    <property type="molecule type" value="Genomic_DNA"/>
</dbReference>
<dbReference type="Gene3D" id="3.40.50.620">
    <property type="entry name" value="HUPs"/>
    <property type="match status" value="1"/>
</dbReference>
<proteinExistence type="inferred from homology"/>
<dbReference type="RefSeq" id="WP_136436272.1">
    <property type="nucleotide sequence ID" value="NZ_JBHSNS010000001.1"/>
</dbReference>
<gene>
    <name evidence="3" type="ORF">ACFPQB_02750</name>
</gene>
<protein>
    <submittedName>
        <fullName evidence="3">Universal stress protein</fullName>
    </submittedName>
</protein>
<dbReference type="PANTHER" id="PTHR46268:SF6">
    <property type="entry name" value="UNIVERSAL STRESS PROTEIN UP12"/>
    <property type="match status" value="1"/>
</dbReference>
<reference evidence="4" key="1">
    <citation type="journal article" date="2019" name="Int. J. Syst. Evol. Microbiol.">
        <title>The Global Catalogue of Microorganisms (GCM) 10K type strain sequencing project: providing services to taxonomists for standard genome sequencing and annotation.</title>
        <authorList>
            <consortium name="The Broad Institute Genomics Platform"/>
            <consortium name="The Broad Institute Genome Sequencing Center for Infectious Disease"/>
            <person name="Wu L."/>
            <person name="Ma J."/>
        </authorList>
    </citation>
    <scope>NUCLEOTIDE SEQUENCE [LARGE SCALE GENOMIC DNA]</scope>
    <source>
        <strain evidence="4">YIM 94188</strain>
    </source>
</reference>
<dbReference type="SUPFAM" id="SSF52402">
    <property type="entry name" value="Adenine nucleotide alpha hydrolases-like"/>
    <property type="match status" value="1"/>
</dbReference>
<feature type="domain" description="UspA" evidence="2">
    <location>
        <begin position="11"/>
        <end position="136"/>
    </location>
</feature>
<comment type="caution">
    <text evidence="3">The sequence shown here is derived from an EMBL/GenBank/DDBJ whole genome shotgun (WGS) entry which is preliminary data.</text>
</comment>
<comment type="similarity">
    <text evidence="1">Belongs to the universal stress protein A family.</text>
</comment>
<name>A0ABW0ZCN0_9ACTN</name>
<dbReference type="InterPro" id="IPR014729">
    <property type="entry name" value="Rossmann-like_a/b/a_fold"/>
</dbReference>
<dbReference type="PANTHER" id="PTHR46268">
    <property type="entry name" value="STRESS RESPONSE PROTEIN NHAX"/>
    <property type="match status" value="1"/>
</dbReference>